<evidence type="ECO:0000256" key="2">
    <source>
        <dbReference type="ARBA" id="ARBA00022801"/>
    </source>
</evidence>
<dbReference type="CDD" id="cd03443">
    <property type="entry name" value="PaaI_thioesterase"/>
    <property type="match status" value="1"/>
</dbReference>
<dbReference type="Pfam" id="PF03061">
    <property type="entry name" value="4HBT"/>
    <property type="match status" value="1"/>
</dbReference>
<evidence type="ECO:0000313" key="9">
    <source>
        <dbReference type="EMBL" id="KAL3819859.1"/>
    </source>
</evidence>
<gene>
    <name evidence="9" type="ORF">ACJIZ3_005764</name>
</gene>
<comment type="caution">
    <text evidence="9">The sequence shown here is derived from an EMBL/GenBank/DDBJ whole genome shotgun (WGS) entry which is preliminary data.</text>
</comment>
<dbReference type="FunFam" id="3.10.129.10:FF:000048">
    <property type="entry name" value="14-dihydroxy-2-naphthoyl-CoA thioesterase 1"/>
    <property type="match status" value="1"/>
</dbReference>
<dbReference type="GO" id="GO:0016787">
    <property type="term" value="F:hydrolase activity"/>
    <property type="evidence" value="ECO:0007669"/>
    <property type="project" value="UniProtKB-KW"/>
</dbReference>
<comment type="subcellular location">
    <subcellularLocation>
        <location evidence="1">Peroxisome</location>
    </subcellularLocation>
</comment>
<comment type="pathway">
    <text evidence="4">Cofactor biosynthesis; phylloquinone biosynthesis.</text>
</comment>
<dbReference type="EMBL" id="JBJXBP010000007">
    <property type="protein sequence ID" value="KAL3819859.1"/>
    <property type="molecule type" value="Genomic_DNA"/>
</dbReference>
<keyword evidence="10" id="KW-1185">Reference proteome</keyword>
<evidence type="ECO:0000256" key="1">
    <source>
        <dbReference type="ARBA" id="ARBA00004275"/>
    </source>
</evidence>
<dbReference type="InterPro" id="IPR003736">
    <property type="entry name" value="PAAI_dom"/>
</dbReference>
<dbReference type="PANTHER" id="PTHR43240:SF5">
    <property type="entry name" value="1,4-DIHYDROXY-2-NAPHTHOYL-COA THIOESTERASE 1"/>
    <property type="match status" value="1"/>
</dbReference>
<evidence type="ECO:0000313" key="10">
    <source>
        <dbReference type="Proteomes" id="UP001634393"/>
    </source>
</evidence>
<accession>A0ABD3S5T2</accession>
<evidence type="ECO:0000256" key="3">
    <source>
        <dbReference type="ARBA" id="ARBA00023140"/>
    </source>
</evidence>
<dbReference type="NCBIfam" id="TIGR00369">
    <property type="entry name" value="unchar_dom_1"/>
    <property type="match status" value="1"/>
</dbReference>
<dbReference type="Gene3D" id="3.10.129.10">
    <property type="entry name" value="Hotdog Thioesterase"/>
    <property type="match status" value="1"/>
</dbReference>
<dbReference type="PANTHER" id="PTHR43240">
    <property type="entry name" value="1,4-DIHYDROXY-2-NAPHTHOYL-COA THIOESTERASE 1"/>
    <property type="match status" value="1"/>
</dbReference>
<evidence type="ECO:0000256" key="6">
    <source>
        <dbReference type="ARBA" id="ARBA00061187"/>
    </source>
</evidence>
<dbReference type="InterPro" id="IPR006683">
    <property type="entry name" value="Thioestr_dom"/>
</dbReference>
<reference evidence="9 10" key="1">
    <citation type="submission" date="2024-12" db="EMBL/GenBank/DDBJ databases">
        <title>The unique morphological basis and parallel evolutionary history of personate flowers in Penstemon.</title>
        <authorList>
            <person name="Depatie T.H."/>
            <person name="Wessinger C.A."/>
        </authorList>
    </citation>
    <scope>NUCLEOTIDE SEQUENCE [LARGE SCALE GENOMIC DNA]</scope>
    <source>
        <strain evidence="9">WTNN_2</strain>
        <tissue evidence="9">Leaf</tissue>
    </source>
</reference>
<evidence type="ECO:0000259" key="8">
    <source>
        <dbReference type="Pfam" id="PF03061"/>
    </source>
</evidence>
<protein>
    <recommendedName>
        <fullName evidence="8">Thioesterase domain-containing protein</fullName>
    </recommendedName>
</protein>
<keyword evidence="3" id="KW-0576">Peroxisome</keyword>
<dbReference type="Proteomes" id="UP001634393">
    <property type="component" value="Unassembled WGS sequence"/>
</dbReference>
<dbReference type="GO" id="GO:0005777">
    <property type="term" value="C:peroxisome"/>
    <property type="evidence" value="ECO:0007669"/>
    <property type="project" value="UniProtKB-SubCell"/>
</dbReference>
<comment type="similarity">
    <text evidence="6">Belongs to the 4-hydroxybenzoyl-CoA thioesterase family. DHNA-CoA hydrolase subfamily.</text>
</comment>
<feature type="domain" description="Thioesterase" evidence="8">
    <location>
        <begin position="57"/>
        <end position="128"/>
    </location>
</feature>
<proteinExistence type="inferred from homology"/>
<comment type="pathway">
    <text evidence="5">Quinol/quinone metabolism; 1,4-dihydroxy-2-naphthoate biosynthesis; 1,4-dihydroxy-2-naphthoate from chorismate: step 7/7.</text>
</comment>
<sequence length="167" mass="18001">MNQHQPPQPPPPPPMPPAQFLDTTLHTLGFEIDLYSPKKVSGHLLVNSKCCQPFKKLHGGVSALIAEGLASIGAFLAAPEPQRVAGVHLGIHHLKSAQLGDFVVAEATPVNVGRTIQVWEVRLWKSDPSNSEIKTLIASSRVTLLCNLPLAESDKVAAQNIKKMAKL</sequence>
<comment type="subunit">
    <text evidence="7">Homotetramers.</text>
</comment>
<evidence type="ECO:0000256" key="4">
    <source>
        <dbReference type="ARBA" id="ARBA00060572"/>
    </source>
</evidence>
<name>A0ABD3S5T2_9LAMI</name>
<keyword evidence="2" id="KW-0378">Hydrolase</keyword>
<dbReference type="SUPFAM" id="SSF54637">
    <property type="entry name" value="Thioesterase/thiol ester dehydrase-isomerase"/>
    <property type="match status" value="1"/>
</dbReference>
<evidence type="ECO:0000256" key="7">
    <source>
        <dbReference type="ARBA" id="ARBA00066058"/>
    </source>
</evidence>
<evidence type="ECO:0000256" key="5">
    <source>
        <dbReference type="ARBA" id="ARBA00060586"/>
    </source>
</evidence>
<dbReference type="InterPro" id="IPR029069">
    <property type="entry name" value="HotDog_dom_sf"/>
</dbReference>
<dbReference type="AlphaFoldDB" id="A0ABD3S5T2"/>
<dbReference type="GO" id="GO:0042372">
    <property type="term" value="P:phylloquinone biosynthetic process"/>
    <property type="evidence" value="ECO:0007669"/>
    <property type="project" value="UniProtKB-ARBA"/>
</dbReference>
<organism evidence="9 10">
    <name type="scientific">Penstemon smallii</name>
    <dbReference type="NCBI Taxonomy" id="265156"/>
    <lineage>
        <taxon>Eukaryota</taxon>
        <taxon>Viridiplantae</taxon>
        <taxon>Streptophyta</taxon>
        <taxon>Embryophyta</taxon>
        <taxon>Tracheophyta</taxon>
        <taxon>Spermatophyta</taxon>
        <taxon>Magnoliopsida</taxon>
        <taxon>eudicotyledons</taxon>
        <taxon>Gunneridae</taxon>
        <taxon>Pentapetalae</taxon>
        <taxon>asterids</taxon>
        <taxon>lamiids</taxon>
        <taxon>Lamiales</taxon>
        <taxon>Plantaginaceae</taxon>
        <taxon>Cheloneae</taxon>
        <taxon>Penstemon</taxon>
    </lineage>
</organism>